<evidence type="ECO:0000313" key="2">
    <source>
        <dbReference type="Proteomes" id="UP000484381"/>
    </source>
</evidence>
<dbReference type="EMBL" id="WHNP01000016">
    <property type="protein sequence ID" value="MPW18827.1"/>
    <property type="molecule type" value="Genomic_DNA"/>
</dbReference>
<dbReference type="Proteomes" id="UP000484381">
    <property type="component" value="Unassembled WGS sequence"/>
</dbReference>
<protein>
    <submittedName>
        <fullName evidence="1">PAAR domain-containing protein</fullName>
    </submittedName>
</protein>
<accession>A0A7X1NBB4</accession>
<reference evidence="1 2" key="1">
    <citation type="submission" date="2019-10" db="EMBL/GenBank/DDBJ databases">
        <title>Paraburkholderia sp. isolated from nodules of Mimosa pudica from Brazilian Atlantic Forest soils.</title>
        <authorList>
            <person name="Paulitsch F."/>
            <person name="Hungria M."/>
            <person name="Dall'Agnol R."/>
        </authorList>
    </citation>
    <scope>NUCLEOTIDE SEQUENCE [LARGE SCALE GENOMIC DNA]</scope>
    <source>
        <strain evidence="1 2">CNPSo 3157</strain>
    </source>
</reference>
<name>A0A7X1NBB4_9BURK</name>
<proteinExistence type="predicted"/>
<gene>
    <name evidence="1" type="ORF">GCT13_18460</name>
</gene>
<dbReference type="InterPro" id="IPR008727">
    <property type="entry name" value="PAAR_motif"/>
</dbReference>
<comment type="caution">
    <text evidence="1">The sequence shown here is derived from an EMBL/GenBank/DDBJ whole genome shotgun (WGS) entry which is preliminary data.</text>
</comment>
<keyword evidence="2" id="KW-1185">Reference proteome</keyword>
<dbReference type="Pfam" id="PF05488">
    <property type="entry name" value="PAAR_motif"/>
    <property type="match status" value="1"/>
</dbReference>
<sequence>MTLSQRKVKRYILRKGDITTNGGVVLEGVENCTDHGIPITFIGARVWCNGCKSEGFIGSKGPHRTATMHGKQQALDGDICICKCHPSPVIRASQEHSSHSWEAHELVALGFDPYGKPLEKQPTGDYDERVRVIDANGHPITDAPYHIRAENGEVYKGLTDASGYCPRVYTRDAAQLDIAIGMRALERWSNTL</sequence>
<evidence type="ECO:0000313" key="1">
    <source>
        <dbReference type="EMBL" id="MPW18827.1"/>
    </source>
</evidence>
<organism evidence="1 2">
    <name type="scientific">Paraburkholderia franconis</name>
    <dbReference type="NCBI Taxonomy" id="2654983"/>
    <lineage>
        <taxon>Bacteria</taxon>
        <taxon>Pseudomonadati</taxon>
        <taxon>Pseudomonadota</taxon>
        <taxon>Betaproteobacteria</taxon>
        <taxon>Burkholderiales</taxon>
        <taxon>Burkholderiaceae</taxon>
        <taxon>Paraburkholderia</taxon>
    </lineage>
</organism>
<dbReference type="AlphaFoldDB" id="A0A7X1NBB4"/>
<dbReference type="CDD" id="cd14744">
    <property type="entry name" value="PAAR_CT_2"/>
    <property type="match status" value="1"/>
</dbReference>